<dbReference type="PANTHER" id="PTHR11707:SF28">
    <property type="entry name" value="60 KDA LYSOPHOSPHOLIPASE"/>
    <property type="match status" value="1"/>
</dbReference>
<evidence type="ECO:0000256" key="4">
    <source>
        <dbReference type="ARBA" id="ARBA00023043"/>
    </source>
</evidence>
<proteinExistence type="inferred from homology"/>
<dbReference type="EC" id="3.5.1.1" evidence="1"/>
<dbReference type="Pfam" id="PF00710">
    <property type="entry name" value="Asparaginase"/>
    <property type="match status" value="1"/>
</dbReference>
<dbReference type="PIRSF" id="PIRSF001220">
    <property type="entry name" value="L-ASNase_gatD"/>
    <property type="match status" value="1"/>
</dbReference>
<feature type="domain" description="Asparaginase/glutaminase C-terminal" evidence="11">
    <location>
        <begin position="286"/>
        <end position="401"/>
    </location>
</feature>
<keyword evidence="3" id="KW-0378">Hydrolase</keyword>
<dbReference type="SMART" id="SM00870">
    <property type="entry name" value="Asparaginase"/>
    <property type="match status" value="1"/>
</dbReference>
<dbReference type="GO" id="GO:0004067">
    <property type="term" value="F:asparaginase activity"/>
    <property type="evidence" value="ECO:0007669"/>
    <property type="project" value="UniProtKB-UniRule"/>
</dbReference>
<dbReference type="Pfam" id="PF17763">
    <property type="entry name" value="Asparaginase_C"/>
    <property type="match status" value="1"/>
</dbReference>
<keyword evidence="2" id="KW-0677">Repeat</keyword>
<evidence type="ECO:0000256" key="1">
    <source>
        <dbReference type="ARBA" id="ARBA00012920"/>
    </source>
</evidence>
<feature type="repeat" description="ANK" evidence="8">
    <location>
        <begin position="479"/>
        <end position="511"/>
    </location>
</feature>
<dbReference type="Gene3D" id="1.25.40.20">
    <property type="entry name" value="Ankyrin repeat-containing domain"/>
    <property type="match status" value="2"/>
</dbReference>
<evidence type="ECO:0000256" key="9">
    <source>
        <dbReference type="PROSITE-ProRule" id="PRU10100"/>
    </source>
</evidence>
<dbReference type="SUPFAM" id="SSF53774">
    <property type="entry name" value="Glutaminase/Asparaginase"/>
    <property type="match status" value="1"/>
</dbReference>
<dbReference type="AlphaFoldDB" id="A0A7R8UNQ8"/>
<dbReference type="InterPro" id="IPR040919">
    <property type="entry name" value="Asparaginase_C"/>
</dbReference>
<dbReference type="Pfam" id="PF12796">
    <property type="entry name" value="Ank_2"/>
    <property type="match status" value="2"/>
</dbReference>
<dbReference type="InterPro" id="IPR006034">
    <property type="entry name" value="Asparaginase/glutaminase-like"/>
</dbReference>
<dbReference type="FunFam" id="1.25.40.20:FF:000306">
    <property type="entry name" value="L-asparaginase"/>
    <property type="match status" value="1"/>
</dbReference>
<keyword evidence="4 8" id="KW-0040">ANK repeat</keyword>
<sequence>MPNSLCDEKFTLEALDSPQNGYDSPQKESHPANIRKNHIAANSEAHVVGREANVLVIYTGGTIGMVRNKAGALEPIPNRFVSELRKYPNLHDTEYAAKKFSNANARTPLVLPLVSKELRRIIYSVHEYEPLLDSSNMTFQDWLQIVDDIWQFYQCFDGFVILHGTDTLAYTSSALSFMLENLGKTVIVTGSQIPIFETRTDGRDNFTSALIIAGNYTIPEVCVLFGAKLIRGNRATKMNTSSLDAFESPNCPPIAKIGINVEVDYRSIFRPCNDLKFSAHTNLNENVALLRLFPSISTAAIKAALQPPIEGVVLQTFGSGNIPSIRKDLMQELKLAAERGVIIVNCTQCNVGSVAGIYQTGAILSEIGILPGFDMTPEAALTKLAYVLGKETWSLDMKKQMMQSNLRGELTLSKPAEMQEEDLIEAVARSLRLSTPRELDQLGATLYPAMVNTAVVAQDTNKIKNLQSYGADLSAVDYDQRTALHVACSEGSLEVVKFLILNGVPVHARDRQDRTPLMEAISIDHHEIIKFLVRCGAHITGSSRGIGEQLCAAAARGFTNRLQSYKLAGVDLSQIDPSGRTALHLAALHGHVNTVIFLLENSVDASVQDLLGLTPIDYAKKGSYPEVVELIEKHLALDP</sequence>
<dbReference type="SMART" id="SM00248">
    <property type="entry name" value="ANK"/>
    <property type="match status" value="3"/>
</dbReference>
<dbReference type="Gene3D" id="3.40.50.40">
    <property type="match status" value="1"/>
</dbReference>
<dbReference type="OrthoDB" id="542841at2759"/>
<dbReference type="OMA" id="CDVGVIP"/>
<evidence type="ECO:0000313" key="12">
    <source>
        <dbReference type="EMBL" id="CAD7084209.1"/>
    </source>
</evidence>
<dbReference type="PROSITE" id="PS00917">
    <property type="entry name" value="ASN_GLN_ASE_2"/>
    <property type="match status" value="1"/>
</dbReference>
<dbReference type="InterPro" id="IPR027474">
    <property type="entry name" value="L-asparaginase_N"/>
</dbReference>
<feature type="active site" evidence="9">
    <location>
        <position position="165"/>
    </location>
</feature>
<evidence type="ECO:0000256" key="7">
    <source>
        <dbReference type="PIRSR" id="PIRSR001220-2"/>
    </source>
</evidence>
<dbReference type="PROSITE" id="PS50297">
    <property type="entry name" value="ANK_REP_REGION"/>
    <property type="match status" value="3"/>
</dbReference>
<evidence type="ECO:0000256" key="8">
    <source>
        <dbReference type="PROSITE-ProRule" id="PRU00023"/>
    </source>
</evidence>
<evidence type="ECO:0000256" key="2">
    <source>
        <dbReference type="ARBA" id="ARBA00022737"/>
    </source>
</evidence>
<evidence type="ECO:0000256" key="3">
    <source>
        <dbReference type="ARBA" id="ARBA00022801"/>
    </source>
</evidence>
<dbReference type="InterPro" id="IPR037152">
    <property type="entry name" value="L-asparaginase_N_sf"/>
</dbReference>
<dbReference type="SUPFAM" id="SSF48403">
    <property type="entry name" value="Ankyrin repeat"/>
    <property type="match status" value="1"/>
</dbReference>
<dbReference type="InParanoid" id="A0A7R8UNQ8"/>
<dbReference type="InterPro" id="IPR027475">
    <property type="entry name" value="Asparaginase/glutaminase_AS2"/>
</dbReference>
<dbReference type="FunCoup" id="A0A7R8UNQ8">
    <property type="interactions" value="63"/>
</dbReference>
<dbReference type="EMBL" id="LR899011">
    <property type="protein sequence ID" value="CAD7084209.1"/>
    <property type="molecule type" value="Genomic_DNA"/>
</dbReference>
<dbReference type="PIRSF" id="PIRSF500176">
    <property type="entry name" value="L_ASNase"/>
    <property type="match status" value="1"/>
</dbReference>
<dbReference type="PROSITE" id="PS50088">
    <property type="entry name" value="ANK_REPEAT"/>
    <property type="match status" value="3"/>
</dbReference>
<dbReference type="InterPro" id="IPR041725">
    <property type="entry name" value="L-asparaginase_I"/>
</dbReference>
<dbReference type="PANTHER" id="PTHR11707">
    <property type="entry name" value="L-ASPARAGINASE"/>
    <property type="match status" value="1"/>
</dbReference>
<feature type="domain" description="L-asparaginase N-terminal" evidence="10">
    <location>
        <begin position="53"/>
        <end position="266"/>
    </location>
</feature>
<dbReference type="FunFam" id="3.40.50.40:FF:000001">
    <property type="entry name" value="L-asparaginase 1"/>
    <property type="match status" value="1"/>
</dbReference>
<comment type="similarity">
    <text evidence="5">In the N-terminal section; belongs to the asparaginase 1 family.</text>
</comment>
<dbReference type="PRINTS" id="PR00139">
    <property type="entry name" value="ASNGLNASE"/>
</dbReference>
<feature type="binding site" evidence="7">
    <location>
        <position position="134"/>
    </location>
    <ligand>
        <name>substrate</name>
    </ligand>
</feature>
<dbReference type="GO" id="GO:0009066">
    <property type="term" value="P:aspartate family amino acid metabolic process"/>
    <property type="evidence" value="ECO:0007669"/>
    <property type="project" value="UniProtKB-ARBA"/>
</dbReference>
<feature type="active site" description="O-isoaspartyl threonine intermediate" evidence="6">
    <location>
        <position position="62"/>
    </location>
</feature>
<protein>
    <recommendedName>
        <fullName evidence="1">asparaginase</fullName>
        <ecNumber evidence="1">3.5.1.1</ecNumber>
    </recommendedName>
</protein>
<dbReference type="FunFam" id="3.40.50.1170:FF:000003">
    <property type="entry name" value="60 kDa lysophospholipase"/>
    <property type="match status" value="1"/>
</dbReference>
<dbReference type="NCBIfam" id="TIGR00519">
    <property type="entry name" value="asnASE_I"/>
    <property type="match status" value="1"/>
</dbReference>
<dbReference type="PROSITE" id="PS51732">
    <property type="entry name" value="ASN_GLN_ASE_3"/>
    <property type="match status" value="1"/>
</dbReference>
<dbReference type="InterPro" id="IPR002110">
    <property type="entry name" value="Ankyrin_rpt"/>
</dbReference>
<keyword evidence="13" id="KW-1185">Reference proteome</keyword>
<evidence type="ECO:0000259" key="10">
    <source>
        <dbReference type="Pfam" id="PF00710"/>
    </source>
</evidence>
<dbReference type="InterPro" id="IPR036152">
    <property type="entry name" value="Asp/glu_Ase-like_sf"/>
</dbReference>
<dbReference type="Gene3D" id="3.40.50.1170">
    <property type="entry name" value="L-asparaginase, N-terminal domain"/>
    <property type="match status" value="1"/>
</dbReference>
<name>A0A7R8UNQ8_HERIL</name>
<organism evidence="12 13">
    <name type="scientific">Hermetia illucens</name>
    <name type="common">Black soldier fly</name>
    <dbReference type="NCBI Taxonomy" id="343691"/>
    <lineage>
        <taxon>Eukaryota</taxon>
        <taxon>Metazoa</taxon>
        <taxon>Ecdysozoa</taxon>
        <taxon>Arthropoda</taxon>
        <taxon>Hexapoda</taxon>
        <taxon>Insecta</taxon>
        <taxon>Pterygota</taxon>
        <taxon>Neoptera</taxon>
        <taxon>Endopterygota</taxon>
        <taxon>Diptera</taxon>
        <taxon>Brachycera</taxon>
        <taxon>Stratiomyomorpha</taxon>
        <taxon>Stratiomyidae</taxon>
        <taxon>Hermetiinae</taxon>
        <taxon>Hermetia</taxon>
    </lineage>
</organism>
<feature type="repeat" description="ANK" evidence="8">
    <location>
        <begin position="512"/>
        <end position="544"/>
    </location>
</feature>
<reference evidence="12 13" key="1">
    <citation type="submission" date="2020-11" db="EMBL/GenBank/DDBJ databases">
        <authorList>
            <person name="Wallbank WR R."/>
            <person name="Pardo Diaz C."/>
            <person name="Kozak K."/>
            <person name="Martin S."/>
            <person name="Jiggins C."/>
            <person name="Moest M."/>
            <person name="Warren A I."/>
            <person name="Generalovic N T."/>
            <person name="Byers J.R.P. K."/>
            <person name="Montejo-Kovacevich G."/>
            <person name="Yen C E."/>
        </authorList>
    </citation>
    <scope>NUCLEOTIDE SEQUENCE [LARGE SCALE GENOMIC DNA]</scope>
</reference>
<gene>
    <name evidence="12" type="ORF">HERILL_LOCUS7116</name>
</gene>
<dbReference type="InterPro" id="IPR027473">
    <property type="entry name" value="L-asparaginase_C"/>
</dbReference>
<feature type="binding site" evidence="7">
    <location>
        <begin position="165"/>
        <end position="166"/>
    </location>
    <ligand>
        <name>substrate</name>
    </ligand>
</feature>
<accession>A0A7R8UNQ8</accession>
<evidence type="ECO:0000256" key="5">
    <source>
        <dbReference type="ARBA" id="ARBA00061199"/>
    </source>
</evidence>
<dbReference type="Proteomes" id="UP000594454">
    <property type="component" value="Chromosome 3"/>
</dbReference>
<dbReference type="SFLD" id="SFLDS00057">
    <property type="entry name" value="Glutaminase/Asparaginase"/>
    <property type="match status" value="1"/>
</dbReference>
<evidence type="ECO:0000259" key="11">
    <source>
        <dbReference type="Pfam" id="PF17763"/>
    </source>
</evidence>
<dbReference type="InterPro" id="IPR036770">
    <property type="entry name" value="Ankyrin_rpt-contain_sf"/>
</dbReference>
<evidence type="ECO:0000313" key="13">
    <source>
        <dbReference type="Proteomes" id="UP000594454"/>
    </source>
</evidence>
<evidence type="ECO:0000256" key="6">
    <source>
        <dbReference type="PIRSR" id="PIRSR001220-1"/>
    </source>
</evidence>
<feature type="repeat" description="ANK" evidence="8">
    <location>
        <begin position="578"/>
        <end position="610"/>
    </location>
</feature>
<dbReference type="InterPro" id="IPR006033">
    <property type="entry name" value="AsnA_fam"/>
</dbReference>
<dbReference type="CDD" id="cd08963">
    <property type="entry name" value="L-asparaginase_I"/>
    <property type="match status" value="1"/>
</dbReference>